<keyword evidence="5" id="KW-1015">Disulfide bond</keyword>
<dbReference type="PRINTS" id="PR00421">
    <property type="entry name" value="THIOREDOXIN"/>
</dbReference>
<sequence length="103" mass="11620">MAVVEITKDNFEQTVLKADKPVLVDFWAEWCGPCQMMGPIVDEVAEERDDIIIGKLNVDTQPEIALRYNVMSIPTLIVFENGEEAQKSIGLISKEELLELINK</sequence>
<dbReference type="PANTHER" id="PTHR45663:SF11">
    <property type="entry name" value="GEO12009P1"/>
    <property type="match status" value="1"/>
</dbReference>
<keyword evidence="11" id="KW-1185">Reference proteome</keyword>
<gene>
    <name evidence="10" type="primary">trxA</name>
    <name evidence="10" type="ORF">H8S00_06015</name>
</gene>
<evidence type="ECO:0000256" key="4">
    <source>
        <dbReference type="ARBA" id="ARBA00022982"/>
    </source>
</evidence>
<reference evidence="10 11" key="1">
    <citation type="submission" date="2020-08" db="EMBL/GenBank/DDBJ databases">
        <title>Genome public.</title>
        <authorList>
            <person name="Liu C."/>
            <person name="Sun Q."/>
        </authorList>
    </citation>
    <scope>NUCLEOTIDE SEQUENCE [LARGE SCALE GENOMIC DNA]</scope>
    <source>
        <strain evidence="10 11">BX4</strain>
    </source>
</reference>
<evidence type="ECO:0000256" key="1">
    <source>
        <dbReference type="ARBA" id="ARBA00008987"/>
    </source>
</evidence>
<organism evidence="10 11">
    <name type="scientific">Eubacterium segne</name>
    <dbReference type="NCBI Taxonomy" id="2763045"/>
    <lineage>
        <taxon>Bacteria</taxon>
        <taxon>Bacillati</taxon>
        <taxon>Bacillota</taxon>
        <taxon>Clostridia</taxon>
        <taxon>Eubacteriales</taxon>
        <taxon>Eubacteriaceae</taxon>
        <taxon>Eubacterium</taxon>
    </lineage>
</organism>
<evidence type="ECO:0000313" key="10">
    <source>
        <dbReference type="EMBL" id="MBC5667535.1"/>
    </source>
</evidence>
<dbReference type="SUPFAM" id="SSF52833">
    <property type="entry name" value="Thioredoxin-like"/>
    <property type="match status" value="1"/>
</dbReference>
<dbReference type="InterPro" id="IPR013766">
    <property type="entry name" value="Thioredoxin_domain"/>
</dbReference>
<feature type="domain" description="Thioredoxin" evidence="9">
    <location>
        <begin position="1"/>
        <end position="103"/>
    </location>
</feature>
<dbReference type="InterPro" id="IPR036249">
    <property type="entry name" value="Thioredoxin-like_sf"/>
</dbReference>
<dbReference type="PROSITE" id="PS51352">
    <property type="entry name" value="THIOREDOXIN_2"/>
    <property type="match status" value="1"/>
</dbReference>
<dbReference type="PROSITE" id="PS00194">
    <property type="entry name" value="THIOREDOXIN_1"/>
    <property type="match status" value="1"/>
</dbReference>
<evidence type="ECO:0000256" key="5">
    <source>
        <dbReference type="ARBA" id="ARBA00023157"/>
    </source>
</evidence>
<evidence type="ECO:0000256" key="7">
    <source>
        <dbReference type="NCBIfam" id="TIGR01068"/>
    </source>
</evidence>
<dbReference type="EMBL" id="JACOOZ010000003">
    <property type="protein sequence ID" value="MBC5667535.1"/>
    <property type="molecule type" value="Genomic_DNA"/>
</dbReference>
<dbReference type="PANTHER" id="PTHR45663">
    <property type="entry name" value="GEO12009P1"/>
    <property type="match status" value="1"/>
</dbReference>
<evidence type="ECO:0000256" key="2">
    <source>
        <dbReference type="ARBA" id="ARBA00020570"/>
    </source>
</evidence>
<comment type="caution">
    <text evidence="10">The sequence shown here is derived from an EMBL/GenBank/DDBJ whole genome shotgun (WGS) entry which is preliminary data.</text>
</comment>
<dbReference type="NCBIfam" id="TIGR01068">
    <property type="entry name" value="thioredoxin"/>
    <property type="match status" value="1"/>
</dbReference>
<dbReference type="RefSeq" id="WP_186840274.1">
    <property type="nucleotide sequence ID" value="NZ_JACOOZ010000003.1"/>
</dbReference>
<evidence type="ECO:0000313" key="11">
    <source>
        <dbReference type="Proteomes" id="UP000597877"/>
    </source>
</evidence>
<dbReference type="Pfam" id="PF00085">
    <property type="entry name" value="Thioredoxin"/>
    <property type="match status" value="1"/>
</dbReference>
<keyword evidence="3" id="KW-0813">Transport</keyword>
<keyword evidence="6" id="KW-0676">Redox-active center</keyword>
<dbReference type="InterPro" id="IPR005746">
    <property type="entry name" value="Thioredoxin"/>
</dbReference>
<name>A0ABR7F1Q8_9FIRM</name>
<dbReference type="CDD" id="cd02947">
    <property type="entry name" value="TRX_family"/>
    <property type="match status" value="1"/>
</dbReference>
<keyword evidence="4" id="KW-0249">Electron transport</keyword>
<dbReference type="Gene3D" id="3.40.30.10">
    <property type="entry name" value="Glutaredoxin"/>
    <property type="match status" value="1"/>
</dbReference>
<evidence type="ECO:0000259" key="9">
    <source>
        <dbReference type="PROSITE" id="PS51352"/>
    </source>
</evidence>
<dbReference type="PIRSF" id="PIRSF000077">
    <property type="entry name" value="Thioredoxin"/>
    <property type="match status" value="1"/>
</dbReference>
<evidence type="ECO:0000256" key="6">
    <source>
        <dbReference type="ARBA" id="ARBA00023284"/>
    </source>
</evidence>
<evidence type="ECO:0000256" key="8">
    <source>
        <dbReference type="PIRNR" id="PIRNR000077"/>
    </source>
</evidence>
<evidence type="ECO:0000256" key="3">
    <source>
        <dbReference type="ARBA" id="ARBA00022448"/>
    </source>
</evidence>
<proteinExistence type="inferred from homology"/>
<accession>A0ABR7F1Q8</accession>
<protein>
    <recommendedName>
        <fullName evidence="2 7">Thioredoxin</fullName>
    </recommendedName>
</protein>
<dbReference type="Proteomes" id="UP000597877">
    <property type="component" value="Unassembled WGS sequence"/>
</dbReference>
<comment type="similarity">
    <text evidence="1 8">Belongs to the thioredoxin family.</text>
</comment>
<dbReference type="InterPro" id="IPR017937">
    <property type="entry name" value="Thioredoxin_CS"/>
</dbReference>